<dbReference type="PANTHER" id="PTHR45138">
    <property type="entry name" value="REGULATORY COMPONENTS OF SENSORY TRANSDUCTION SYSTEM"/>
    <property type="match status" value="1"/>
</dbReference>
<gene>
    <name evidence="5" type="ORF">ABWT76_004872</name>
</gene>
<dbReference type="CDD" id="cd00130">
    <property type="entry name" value="PAS"/>
    <property type="match status" value="1"/>
</dbReference>
<proteinExistence type="predicted"/>
<dbReference type="EC" id="2.7.7.65" evidence="5"/>
<dbReference type="Gene3D" id="3.30.70.270">
    <property type="match status" value="1"/>
</dbReference>
<keyword evidence="5" id="KW-0808">Transferase</keyword>
<feature type="domain" description="GGDEF" evidence="4">
    <location>
        <begin position="481"/>
        <end position="615"/>
    </location>
</feature>
<dbReference type="InterPro" id="IPR000700">
    <property type="entry name" value="PAS-assoc_C"/>
</dbReference>
<evidence type="ECO:0000259" key="2">
    <source>
        <dbReference type="PROSITE" id="PS50112"/>
    </source>
</evidence>
<feature type="coiled-coil region" evidence="1">
    <location>
        <begin position="268"/>
        <end position="295"/>
    </location>
</feature>
<dbReference type="InterPro" id="IPR029787">
    <property type="entry name" value="Nucleotide_cyclase"/>
</dbReference>
<dbReference type="Gene3D" id="3.30.450.40">
    <property type="match status" value="1"/>
</dbReference>
<dbReference type="SUPFAM" id="SSF55073">
    <property type="entry name" value="Nucleotide cyclase"/>
    <property type="match status" value="1"/>
</dbReference>
<dbReference type="Pfam" id="PF01590">
    <property type="entry name" value="GAF"/>
    <property type="match status" value="1"/>
</dbReference>
<dbReference type="PROSITE" id="PS50113">
    <property type="entry name" value="PAC"/>
    <property type="match status" value="1"/>
</dbReference>
<name>A0AAU8JBP6_9CYAN</name>
<dbReference type="SUPFAM" id="SSF55785">
    <property type="entry name" value="PYP-like sensor domain (PAS domain)"/>
    <property type="match status" value="1"/>
</dbReference>
<dbReference type="SMART" id="SM00086">
    <property type="entry name" value="PAC"/>
    <property type="match status" value="1"/>
</dbReference>
<evidence type="ECO:0000259" key="4">
    <source>
        <dbReference type="PROSITE" id="PS50887"/>
    </source>
</evidence>
<evidence type="ECO:0000259" key="3">
    <source>
        <dbReference type="PROSITE" id="PS50113"/>
    </source>
</evidence>
<dbReference type="InterPro" id="IPR029016">
    <property type="entry name" value="GAF-like_dom_sf"/>
</dbReference>
<dbReference type="PANTHER" id="PTHR45138:SF9">
    <property type="entry name" value="DIGUANYLATE CYCLASE DGCM-RELATED"/>
    <property type="match status" value="1"/>
</dbReference>
<dbReference type="SMART" id="SM00091">
    <property type="entry name" value="PAS"/>
    <property type="match status" value="2"/>
</dbReference>
<dbReference type="InterPro" id="IPR000014">
    <property type="entry name" value="PAS"/>
</dbReference>
<dbReference type="InterPro" id="IPR001610">
    <property type="entry name" value="PAC"/>
</dbReference>
<dbReference type="NCBIfam" id="TIGR00229">
    <property type="entry name" value="sensory_box"/>
    <property type="match status" value="1"/>
</dbReference>
<dbReference type="GO" id="GO:0043709">
    <property type="term" value="P:cell adhesion involved in single-species biofilm formation"/>
    <property type="evidence" value="ECO:0007669"/>
    <property type="project" value="TreeGrafter"/>
</dbReference>
<keyword evidence="1" id="KW-0175">Coiled coil</keyword>
<dbReference type="GO" id="GO:1902201">
    <property type="term" value="P:negative regulation of bacterial-type flagellum-dependent cell motility"/>
    <property type="evidence" value="ECO:0007669"/>
    <property type="project" value="TreeGrafter"/>
</dbReference>
<dbReference type="SUPFAM" id="SSF55781">
    <property type="entry name" value="GAF domain-like"/>
    <property type="match status" value="1"/>
</dbReference>
<dbReference type="FunFam" id="3.30.70.270:FF:000001">
    <property type="entry name" value="Diguanylate cyclase domain protein"/>
    <property type="match status" value="1"/>
</dbReference>
<feature type="domain" description="PAC" evidence="3">
    <location>
        <begin position="221"/>
        <end position="273"/>
    </location>
</feature>
<dbReference type="InterPro" id="IPR050469">
    <property type="entry name" value="Diguanylate_Cyclase"/>
</dbReference>
<dbReference type="SMART" id="SM00267">
    <property type="entry name" value="GGDEF"/>
    <property type="match status" value="1"/>
</dbReference>
<feature type="domain" description="PAS" evidence="2">
    <location>
        <begin position="142"/>
        <end position="188"/>
    </location>
</feature>
<evidence type="ECO:0000256" key="1">
    <source>
        <dbReference type="SAM" id="Coils"/>
    </source>
</evidence>
<dbReference type="EMBL" id="CP159837">
    <property type="protein sequence ID" value="XCM36136.1"/>
    <property type="molecule type" value="Genomic_DNA"/>
</dbReference>
<protein>
    <submittedName>
        <fullName evidence="5">Diguanylate cyclase</fullName>
        <ecNumber evidence="5">2.7.7.65</ecNumber>
    </submittedName>
</protein>
<dbReference type="CDD" id="cd01949">
    <property type="entry name" value="GGDEF"/>
    <property type="match status" value="1"/>
</dbReference>
<dbReference type="GO" id="GO:0005886">
    <property type="term" value="C:plasma membrane"/>
    <property type="evidence" value="ECO:0007669"/>
    <property type="project" value="TreeGrafter"/>
</dbReference>
<organism evidence="5">
    <name type="scientific">Planktothricoides raciborskii GIHE-MW2</name>
    <dbReference type="NCBI Taxonomy" id="2792601"/>
    <lineage>
        <taxon>Bacteria</taxon>
        <taxon>Bacillati</taxon>
        <taxon>Cyanobacteriota</taxon>
        <taxon>Cyanophyceae</taxon>
        <taxon>Oscillatoriophycideae</taxon>
        <taxon>Oscillatoriales</taxon>
        <taxon>Oscillatoriaceae</taxon>
        <taxon>Planktothricoides</taxon>
    </lineage>
</organism>
<evidence type="ECO:0000313" key="5">
    <source>
        <dbReference type="EMBL" id="XCM36136.1"/>
    </source>
</evidence>
<dbReference type="GO" id="GO:0052621">
    <property type="term" value="F:diguanylate cyclase activity"/>
    <property type="evidence" value="ECO:0007669"/>
    <property type="project" value="UniProtKB-EC"/>
</dbReference>
<dbReference type="NCBIfam" id="TIGR00254">
    <property type="entry name" value="GGDEF"/>
    <property type="match status" value="1"/>
</dbReference>
<dbReference type="Gene3D" id="3.30.450.20">
    <property type="entry name" value="PAS domain"/>
    <property type="match status" value="2"/>
</dbReference>
<dbReference type="RefSeq" id="WP_190878463.1">
    <property type="nucleotide sequence ID" value="NZ_CP159837.1"/>
</dbReference>
<accession>A0AAU8JBP6</accession>
<dbReference type="Pfam" id="PF13426">
    <property type="entry name" value="PAS_9"/>
    <property type="match status" value="2"/>
</dbReference>
<sequence>MLTLIEQVILQKQSIIYVVIDKNFKIVMASDNVNKYTDASDVIIIGNDIRNYFPEIFGLEAKCLDLINNTDQHSFEIEGISREKSDKKPVYFNLNIVGIAENVNPGFIVLIIKDVTREFSLKQKYVQSVNNYYLFLNKIMETNAYINRLIDSMADSLFVTRFSGKIKQLNQAAKQLFGYEQEELIGQQISLIITDEIVLKKISKQSDELDPNYPWEDKSGKYLEVNCRTKNGKEIVVAFSCSMFSTESAELQNYIYIGRDITDRLRMEAALQKANENLTESVHQLQERNQDITRLSKLSYQLQGCFTLEEAERAIAAMVPPIFPESIGAILTTLDDQSEPKLVTTWGDLPASNWQNFLISNCPAWTSGQRYFICDHQLCSFRQNIGLDSSRDSSCCIPMLVQGQTIGLLYLSWPELEQITQEKQELAMTVAEHIGLALINLTVRETLKNQSIRDPLTGLFNRRYLQESVEQQIQRAAAQQQSMGIIILDVDYFKRFNDTFGHQAGDIVLQVIGQLLIRSIGNGDLACRYGGEEFLVVLPNADLEVTQAKAETLRSGVKLLRLEDKGQSLGSISGSFGVACFPEHGQTLPDLVAAADAALYEAKRLGRDRVVTAADIAIADGKSHDFDP</sequence>
<dbReference type="PROSITE" id="PS50887">
    <property type="entry name" value="GGDEF"/>
    <property type="match status" value="1"/>
</dbReference>
<keyword evidence="5" id="KW-0548">Nucleotidyltransferase</keyword>
<dbReference type="PROSITE" id="PS50112">
    <property type="entry name" value="PAS"/>
    <property type="match status" value="1"/>
</dbReference>
<dbReference type="InterPro" id="IPR000160">
    <property type="entry name" value="GGDEF_dom"/>
</dbReference>
<dbReference type="InterPro" id="IPR043128">
    <property type="entry name" value="Rev_trsase/Diguanyl_cyclase"/>
</dbReference>
<dbReference type="Pfam" id="PF00990">
    <property type="entry name" value="GGDEF"/>
    <property type="match status" value="1"/>
</dbReference>
<reference evidence="5" key="1">
    <citation type="submission" date="2024-07" db="EMBL/GenBank/DDBJ databases">
        <authorList>
            <person name="Kim Y.J."/>
            <person name="Jeong J.Y."/>
        </authorList>
    </citation>
    <scope>NUCLEOTIDE SEQUENCE</scope>
    <source>
        <strain evidence="5">GIHE-MW2</strain>
    </source>
</reference>
<dbReference type="InterPro" id="IPR003018">
    <property type="entry name" value="GAF"/>
</dbReference>
<dbReference type="InterPro" id="IPR035965">
    <property type="entry name" value="PAS-like_dom_sf"/>
</dbReference>
<dbReference type="AlphaFoldDB" id="A0AAU8JBP6"/>